<comment type="caution">
    <text evidence="1">The sequence shown here is derived from an EMBL/GenBank/DDBJ whole genome shotgun (WGS) entry which is preliminary data.</text>
</comment>
<evidence type="ECO:0000313" key="2">
    <source>
        <dbReference type="Proteomes" id="UP000707206"/>
    </source>
</evidence>
<organism evidence="1 2">
    <name type="scientific">Pelagihabitans pacificus</name>
    <dbReference type="NCBI Taxonomy" id="2696054"/>
    <lineage>
        <taxon>Bacteria</taxon>
        <taxon>Pseudomonadati</taxon>
        <taxon>Bacteroidota</taxon>
        <taxon>Flavobacteriia</taxon>
        <taxon>Flavobacteriales</taxon>
        <taxon>Flavobacteriaceae</taxon>
        <taxon>Pelagihabitans</taxon>
    </lineage>
</organism>
<name>A0A967AWX1_9FLAO</name>
<gene>
    <name evidence="1" type="ORF">FK220_018770</name>
</gene>
<reference evidence="1" key="2">
    <citation type="submission" date="2020-03" db="EMBL/GenBank/DDBJ databases">
        <title>Flavobacteriaceae bacterium strain TP-CH-4, a member of the family Flavobacteriaceae isolated from a deep-sea seamount.</title>
        <authorList>
            <person name="Zhang D.-C."/>
        </authorList>
    </citation>
    <scope>NUCLEOTIDE SEQUENCE</scope>
    <source>
        <strain evidence="1">TP-CH-4</strain>
    </source>
</reference>
<dbReference type="Proteomes" id="UP000707206">
    <property type="component" value="Unassembled WGS sequence"/>
</dbReference>
<proteinExistence type="predicted"/>
<evidence type="ECO:0000313" key="1">
    <source>
        <dbReference type="EMBL" id="NHF61404.1"/>
    </source>
</evidence>
<reference evidence="1" key="1">
    <citation type="submission" date="2019-07" db="EMBL/GenBank/DDBJ databases">
        <authorList>
            <person name="De-Chao Zhang Q."/>
        </authorList>
    </citation>
    <scope>NUCLEOTIDE SEQUENCE</scope>
    <source>
        <strain evidence="1">TP-CH-4</strain>
    </source>
</reference>
<dbReference type="EMBL" id="VIKU02000008">
    <property type="protein sequence ID" value="NHF61404.1"/>
    <property type="molecule type" value="Genomic_DNA"/>
</dbReference>
<dbReference type="RefSeq" id="WP_152575905.1">
    <property type="nucleotide sequence ID" value="NZ_VIKU02000008.1"/>
</dbReference>
<protein>
    <submittedName>
        <fullName evidence="1">Uncharacterized protein</fullName>
    </submittedName>
</protein>
<sequence>MNVFIALLLFGSWNGMLPESHPLESLPLGNTNMVNPAGALMAVDTRPLDTKKDPDSLSYGEMKTGIANLRKSLAENFREGTVTMDSIQEKFVENLVDNIIPYWLDTPWSFEGHTAVPKHGKIACGYFISTTLRDMGLRLNRYKLAQKGPLDEAKALSCGEKIYSVVEMDPEKAFSEIDRITKDGIYFIGFDKGHVGYVLKRNSALYLVHSNYLYPALVRIESLKDSRVFQSYTTFHLVAISNNSTLMQRWLDNSTIL</sequence>
<keyword evidence="2" id="KW-1185">Reference proteome</keyword>
<accession>A0A967AWX1</accession>
<dbReference type="AlphaFoldDB" id="A0A967AWX1"/>